<dbReference type="EMBL" id="JAHFYH010000124">
    <property type="protein sequence ID" value="KAH0212106.1"/>
    <property type="molecule type" value="Genomic_DNA"/>
</dbReference>
<sequence length="383" mass="40815">MKPLQAATPHALFVSTGKQSLHSSFLFASRRPLLQYLNPRRRFIMSNSAAWLTAPKARPFEIKSASAYTPEEHEVLVKNRAVAINPVDGSLQAFAWWPMEYPTILGQDVAGEVIAVGSGVTRFKKGDRVVGHALGMATKRVQDNAFQTHTILADHMVTPLPDTVTYEDAAVIPLGLSTAACGLFQEAPFLQLDPPTQPGQESNGKTVLIWGGSSSVGSNAIQLCCAAGYQVITTASAKNFDYVKKLGASKVLDYNSTDIQQNLINTLYGKEIAGVLDCIGGDALKTSVDVLQEVAGKGVIATTKGGVDSPPEGISIERIFGTSLKDNAVGRAIYVDYLPKALASGAFIPAPRPRIVGNGLEHVQQAVDQIMKGVSATKLVVTL</sequence>
<dbReference type="Gene3D" id="3.90.180.10">
    <property type="entry name" value="Medium-chain alcohol dehydrogenases, catalytic domain"/>
    <property type="match status" value="1"/>
</dbReference>
<feature type="non-terminal residue" evidence="5">
    <location>
        <position position="383"/>
    </location>
</feature>
<comment type="caution">
    <text evidence="5">The sequence shown here is derived from an EMBL/GenBank/DDBJ whole genome shotgun (WGS) entry which is preliminary data.</text>
</comment>
<feature type="domain" description="Enoyl reductase (ER)" evidence="4">
    <location>
        <begin position="57"/>
        <end position="381"/>
    </location>
</feature>
<dbReference type="AlphaFoldDB" id="A0A9P8G7E3"/>
<dbReference type="PANTHER" id="PTHR45348:SF2">
    <property type="entry name" value="ZINC-TYPE ALCOHOL DEHYDROGENASE-LIKE PROTEIN C2E1P3.01"/>
    <property type="match status" value="1"/>
</dbReference>
<dbReference type="InterPro" id="IPR020843">
    <property type="entry name" value="ER"/>
</dbReference>
<dbReference type="InterPro" id="IPR036291">
    <property type="entry name" value="NAD(P)-bd_dom_sf"/>
</dbReference>
<dbReference type="GO" id="GO:0016651">
    <property type="term" value="F:oxidoreductase activity, acting on NAD(P)H"/>
    <property type="evidence" value="ECO:0007669"/>
    <property type="project" value="InterPro"/>
</dbReference>
<comment type="similarity">
    <text evidence="1">Belongs to the zinc-containing alcohol dehydrogenase family.</text>
</comment>
<dbReference type="OrthoDB" id="10257049at2759"/>
<name>A0A9P8G7E3_AURME</name>
<dbReference type="Gene3D" id="3.40.50.720">
    <property type="entry name" value="NAD(P)-binding Rossmann-like Domain"/>
    <property type="match status" value="1"/>
</dbReference>
<dbReference type="CDD" id="cd08249">
    <property type="entry name" value="enoyl_reductase_like"/>
    <property type="match status" value="1"/>
</dbReference>
<dbReference type="SUPFAM" id="SSF51735">
    <property type="entry name" value="NAD(P)-binding Rossmann-fold domains"/>
    <property type="match status" value="1"/>
</dbReference>
<reference evidence="5" key="1">
    <citation type="journal article" date="2021" name="J Fungi (Basel)">
        <title>Virulence traits and population genomics of the black yeast Aureobasidium melanogenum.</title>
        <authorList>
            <person name="Cernosa A."/>
            <person name="Sun X."/>
            <person name="Gostincar C."/>
            <person name="Fang C."/>
            <person name="Gunde-Cimerman N."/>
            <person name="Song Z."/>
        </authorList>
    </citation>
    <scope>NUCLEOTIDE SEQUENCE</scope>
    <source>
        <strain evidence="5">EXF-8016</strain>
    </source>
</reference>
<protein>
    <submittedName>
        <fullName evidence="5">Oxidoreductase</fullName>
    </submittedName>
</protein>
<proteinExistence type="inferred from homology"/>
<dbReference type="InterPro" id="IPR013154">
    <property type="entry name" value="ADH-like_N"/>
</dbReference>
<dbReference type="Proteomes" id="UP000767238">
    <property type="component" value="Unassembled WGS sequence"/>
</dbReference>
<evidence type="ECO:0000313" key="5">
    <source>
        <dbReference type="EMBL" id="KAH0212106.1"/>
    </source>
</evidence>
<accession>A0A9P8G7E3</accession>
<keyword evidence="3" id="KW-0560">Oxidoreductase</keyword>
<evidence type="ECO:0000313" key="6">
    <source>
        <dbReference type="Proteomes" id="UP000767238"/>
    </source>
</evidence>
<dbReference type="PANTHER" id="PTHR45348">
    <property type="entry name" value="HYPOTHETICAL OXIDOREDUCTASE (EUROFUNG)"/>
    <property type="match status" value="1"/>
</dbReference>
<evidence type="ECO:0000259" key="4">
    <source>
        <dbReference type="SMART" id="SM00829"/>
    </source>
</evidence>
<dbReference type="SMART" id="SM00829">
    <property type="entry name" value="PKS_ER"/>
    <property type="match status" value="1"/>
</dbReference>
<dbReference type="InterPro" id="IPR047122">
    <property type="entry name" value="Trans-enoyl_RdTase-like"/>
</dbReference>
<dbReference type="InterPro" id="IPR013149">
    <property type="entry name" value="ADH-like_C"/>
</dbReference>
<dbReference type="Pfam" id="PF00107">
    <property type="entry name" value="ADH_zinc_N"/>
    <property type="match status" value="1"/>
</dbReference>
<dbReference type="InterPro" id="IPR011032">
    <property type="entry name" value="GroES-like_sf"/>
</dbReference>
<evidence type="ECO:0000256" key="2">
    <source>
        <dbReference type="ARBA" id="ARBA00011245"/>
    </source>
</evidence>
<reference evidence="5" key="2">
    <citation type="submission" date="2021-08" db="EMBL/GenBank/DDBJ databases">
        <authorList>
            <person name="Gostincar C."/>
            <person name="Sun X."/>
            <person name="Song Z."/>
            <person name="Gunde-Cimerman N."/>
        </authorList>
    </citation>
    <scope>NUCLEOTIDE SEQUENCE</scope>
    <source>
        <strain evidence="5">EXF-8016</strain>
    </source>
</reference>
<gene>
    <name evidence="5" type="ORF">KCV03_g9490</name>
</gene>
<comment type="subunit">
    <text evidence="2">Monomer.</text>
</comment>
<organism evidence="5 6">
    <name type="scientific">Aureobasidium melanogenum</name>
    <name type="common">Aureobasidium pullulans var. melanogenum</name>
    <dbReference type="NCBI Taxonomy" id="46634"/>
    <lineage>
        <taxon>Eukaryota</taxon>
        <taxon>Fungi</taxon>
        <taxon>Dikarya</taxon>
        <taxon>Ascomycota</taxon>
        <taxon>Pezizomycotina</taxon>
        <taxon>Dothideomycetes</taxon>
        <taxon>Dothideomycetidae</taxon>
        <taxon>Dothideales</taxon>
        <taxon>Saccotheciaceae</taxon>
        <taxon>Aureobasidium</taxon>
    </lineage>
</organism>
<dbReference type="Pfam" id="PF08240">
    <property type="entry name" value="ADH_N"/>
    <property type="match status" value="1"/>
</dbReference>
<evidence type="ECO:0000256" key="1">
    <source>
        <dbReference type="ARBA" id="ARBA00008072"/>
    </source>
</evidence>
<evidence type="ECO:0000256" key="3">
    <source>
        <dbReference type="ARBA" id="ARBA00023002"/>
    </source>
</evidence>
<dbReference type="SUPFAM" id="SSF50129">
    <property type="entry name" value="GroES-like"/>
    <property type="match status" value="1"/>
</dbReference>